<keyword evidence="2" id="KW-1185">Reference proteome</keyword>
<dbReference type="Proteomes" id="UP000838749">
    <property type="component" value="Unassembled WGS sequence"/>
</dbReference>
<proteinExistence type="predicted"/>
<protein>
    <submittedName>
        <fullName evidence="1">Uncharacterized protein</fullName>
    </submittedName>
</protein>
<evidence type="ECO:0000313" key="2">
    <source>
        <dbReference type="Proteomes" id="UP000838749"/>
    </source>
</evidence>
<gene>
    <name evidence="1" type="ORF">PAECIP111894_02116</name>
</gene>
<name>A0ABN8FCZ0_9BACL</name>
<evidence type="ECO:0000313" key="1">
    <source>
        <dbReference type="EMBL" id="CAH1055963.1"/>
    </source>
</evidence>
<comment type="caution">
    <text evidence="1">The sequence shown here is derived from an EMBL/GenBank/DDBJ whole genome shotgun (WGS) entry which is preliminary data.</text>
</comment>
<dbReference type="EMBL" id="CAKMAB010000009">
    <property type="protein sequence ID" value="CAH1055963.1"/>
    <property type="molecule type" value="Genomic_DNA"/>
</dbReference>
<accession>A0ABN8FCZ0</accession>
<reference evidence="1" key="1">
    <citation type="submission" date="2021-12" db="EMBL/GenBank/DDBJ databases">
        <authorList>
            <person name="Criscuolo A."/>
        </authorList>
    </citation>
    <scope>NUCLEOTIDE SEQUENCE</scope>
    <source>
        <strain evidence="1">CIP111894</strain>
    </source>
</reference>
<organism evidence="1 2">
    <name type="scientific">Paenibacillus pseudetheri</name>
    <dbReference type="NCBI Taxonomy" id="2897682"/>
    <lineage>
        <taxon>Bacteria</taxon>
        <taxon>Bacillati</taxon>
        <taxon>Bacillota</taxon>
        <taxon>Bacilli</taxon>
        <taxon>Bacillales</taxon>
        <taxon>Paenibacillaceae</taxon>
        <taxon>Paenibacillus</taxon>
    </lineage>
</organism>
<sequence length="43" mass="5168">MNLRFNYTVQNNKENKRNIILTDIENTPPVYSLTGFIYPDRTY</sequence>